<dbReference type="Proteomes" id="UP000184188">
    <property type="component" value="Unassembled WGS sequence"/>
</dbReference>
<dbReference type="EMBL" id="KV878463">
    <property type="protein sequence ID" value="OJJ41986.1"/>
    <property type="molecule type" value="Genomic_DNA"/>
</dbReference>
<dbReference type="VEuPathDB" id="FungiDB:ASPZODRAFT_155587"/>
<feature type="domain" description="Homing endonuclease LAGLIDADG" evidence="1">
    <location>
        <begin position="89"/>
        <end position="185"/>
    </location>
</feature>
<sequence>MANKTKGYPRDYIINNKYYSVKFNNKFKTYLAGLFEGNAKKLLEIIGSGYIIYKPKDNACILVVSLVVGLKKIVSLINGELRTPKIHRSFSVQHTKIENNAKKRKISCRLRIEQIMLDPVTGYSYLKVLTNIAKFLNCNLLTRKQKSTGNEYYIITASSKISLDILVKYLEVYPIYSSKYLDYKD</sequence>
<dbReference type="PANTHER" id="PTHR36181:SF6">
    <property type="entry name" value="INTRON-ENCODED LAGLIDADG ENDONUCLEASE FAMILY PROTEIN"/>
    <property type="match status" value="1"/>
</dbReference>
<reference evidence="3" key="1">
    <citation type="journal article" date="2017" name="Genome Biol.">
        <title>Comparative genomics reveals high biological diversity and specific adaptations in the industrially and medically important fungal genus Aspergillus.</title>
        <authorList>
            <person name="de Vries R.P."/>
            <person name="Riley R."/>
            <person name="Wiebenga A."/>
            <person name="Aguilar-Osorio G."/>
            <person name="Amillis S."/>
            <person name="Uchima C.A."/>
            <person name="Anderluh G."/>
            <person name="Asadollahi M."/>
            <person name="Askin M."/>
            <person name="Barry K."/>
            <person name="Battaglia E."/>
            <person name="Bayram O."/>
            <person name="Benocci T."/>
            <person name="Braus-Stromeyer S.A."/>
            <person name="Caldana C."/>
            <person name="Canovas D."/>
            <person name="Cerqueira G.C."/>
            <person name="Chen F."/>
            <person name="Chen W."/>
            <person name="Choi C."/>
            <person name="Clum A."/>
            <person name="Dos Santos R.A."/>
            <person name="Damasio A.R."/>
            <person name="Diallinas G."/>
            <person name="Emri T."/>
            <person name="Fekete E."/>
            <person name="Flipphi M."/>
            <person name="Freyberg S."/>
            <person name="Gallo A."/>
            <person name="Gournas C."/>
            <person name="Habgood R."/>
            <person name="Hainaut M."/>
            <person name="Harispe M.L."/>
            <person name="Henrissat B."/>
            <person name="Hilden K.S."/>
            <person name="Hope R."/>
            <person name="Hossain A."/>
            <person name="Karabika E."/>
            <person name="Karaffa L."/>
            <person name="Karanyi Z."/>
            <person name="Krasevec N."/>
            <person name="Kuo A."/>
            <person name="Kusch H."/>
            <person name="LaButti K."/>
            <person name="Lagendijk E.L."/>
            <person name="Lapidus A."/>
            <person name="Levasseur A."/>
            <person name="Lindquist E."/>
            <person name="Lipzen A."/>
            <person name="Logrieco A.F."/>
            <person name="MacCabe A."/>
            <person name="Maekelae M.R."/>
            <person name="Malavazi I."/>
            <person name="Melin P."/>
            <person name="Meyer V."/>
            <person name="Mielnichuk N."/>
            <person name="Miskei M."/>
            <person name="Molnar A.P."/>
            <person name="Mule G."/>
            <person name="Ngan C.Y."/>
            <person name="Orejas M."/>
            <person name="Orosz E."/>
            <person name="Ouedraogo J.P."/>
            <person name="Overkamp K.M."/>
            <person name="Park H.-S."/>
            <person name="Perrone G."/>
            <person name="Piumi F."/>
            <person name="Punt P.J."/>
            <person name="Ram A.F."/>
            <person name="Ramon A."/>
            <person name="Rauscher S."/>
            <person name="Record E."/>
            <person name="Riano-Pachon D.M."/>
            <person name="Robert V."/>
            <person name="Roehrig J."/>
            <person name="Ruller R."/>
            <person name="Salamov A."/>
            <person name="Salih N.S."/>
            <person name="Samson R.A."/>
            <person name="Sandor E."/>
            <person name="Sanguinetti M."/>
            <person name="Schuetze T."/>
            <person name="Sepcic K."/>
            <person name="Shelest E."/>
            <person name="Sherlock G."/>
            <person name="Sophianopoulou V."/>
            <person name="Squina F.M."/>
            <person name="Sun H."/>
            <person name="Susca A."/>
            <person name="Todd R.B."/>
            <person name="Tsang A."/>
            <person name="Unkles S.E."/>
            <person name="van de Wiele N."/>
            <person name="van Rossen-Uffink D."/>
            <person name="Oliveira J.V."/>
            <person name="Vesth T.C."/>
            <person name="Visser J."/>
            <person name="Yu J.-H."/>
            <person name="Zhou M."/>
            <person name="Andersen M.R."/>
            <person name="Archer D.B."/>
            <person name="Baker S.E."/>
            <person name="Benoit I."/>
            <person name="Brakhage A.A."/>
            <person name="Braus G.H."/>
            <person name="Fischer R."/>
            <person name="Frisvad J.C."/>
            <person name="Goldman G.H."/>
            <person name="Houbraken J."/>
            <person name="Oakley B."/>
            <person name="Pocsi I."/>
            <person name="Scazzocchio C."/>
            <person name="Seiboth B."/>
            <person name="vanKuyk P.A."/>
            <person name="Wortman J."/>
            <person name="Dyer P.S."/>
            <person name="Grigoriev I.V."/>
        </authorList>
    </citation>
    <scope>NUCLEOTIDE SEQUENCE [LARGE SCALE GENOMIC DNA]</scope>
    <source>
        <strain evidence="3">CBS 506.65</strain>
    </source>
</reference>
<accession>A0A1L9S4A8</accession>
<dbReference type="GeneID" id="34612692"/>
<dbReference type="InterPro" id="IPR004860">
    <property type="entry name" value="LAGLIDADG_dom"/>
</dbReference>
<keyword evidence="3" id="KW-1185">Reference proteome</keyword>
<dbReference type="GO" id="GO:0004519">
    <property type="term" value="F:endonuclease activity"/>
    <property type="evidence" value="ECO:0007669"/>
    <property type="project" value="InterPro"/>
</dbReference>
<dbReference type="SUPFAM" id="SSF55608">
    <property type="entry name" value="Homing endonucleases"/>
    <property type="match status" value="2"/>
</dbReference>
<proteinExistence type="predicted"/>
<dbReference type="InterPro" id="IPR051289">
    <property type="entry name" value="LAGLIDADG_Endonuclease"/>
</dbReference>
<dbReference type="Gene3D" id="3.10.28.10">
    <property type="entry name" value="Homing endonucleases"/>
    <property type="match status" value="1"/>
</dbReference>
<gene>
    <name evidence="2" type="ORF">ASPZODRAFT_155587</name>
</gene>
<dbReference type="OrthoDB" id="5426474at2759"/>
<dbReference type="Pfam" id="PF00961">
    <property type="entry name" value="LAGLIDADG_1"/>
    <property type="match status" value="1"/>
</dbReference>
<dbReference type="GO" id="GO:0005739">
    <property type="term" value="C:mitochondrion"/>
    <property type="evidence" value="ECO:0007669"/>
    <property type="project" value="UniProtKB-ARBA"/>
</dbReference>
<dbReference type="RefSeq" id="XP_022576496.1">
    <property type="nucleotide sequence ID" value="XM_022726228.1"/>
</dbReference>
<evidence type="ECO:0000259" key="1">
    <source>
        <dbReference type="Pfam" id="PF00961"/>
    </source>
</evidence>
<evidence type="ECO:0000313" key="2">
    <source>
        <dbReference type="EMBL" id="OJJ41986.1"/>
    </source>
</evidence>
<dbReference type="PANTHER" id="PTHR36181">
    <property type="entry name" value="INTRON-ENCODED ENDONUCLEASE AI3-RELATED"/>
    <property type="match status" value="1"/>
</dbReference>
<name>A0A1L9S4A8_9EURO</name>
<dbReference type="InterPro" id="IPR027434">
    <property type="entry name" value="Homing_endonucl"/>
</dbReference>
<organism evidence="2 3">
    <name type="scientific">Penicilliopsis zonata CBS 506.65</name>
    <dbReference type="NCBI Taxonomy" id="1073090"/>
    <lineage>
        <taxon>Eukaryota</taxon>
        <taxon>Fungi</taxon>
        <taxon>Dikarya</taxon>
        <taxon>Ascomycota</taxon>
        <taxon>Pezizomycotina</taxon>
        <taxon>Eurotiomycetes</taxon>
        <taxon>Eurotiomycetidae</taxon>
        <taxon>Eurotiales</taxon>
        <taxon>Aspergillaceae</taxon>
        <taxon>Penicilliopsis</taxon>
    </lineage>
</organism>
<protein>
    <recommendedName>
        <fullName evidence="1">Homing endonuclease LAGLIDADG domain-containing protein</fullName>
    </recommendedName>
</protein>
<dbReference type="AlphaFoldDB" id="A0A1L9S4A8"/>
<evidence type="ECO:0000313" key="3">
    <source>
        <dbReference type="Proteomes" id="UP000184188"/>
    </source>
</evidence>